<proteinExistence type="predicted"/>
<reference evidence="1" key="1">
    <citation type="submission" date="2014-09" db="EMBL/GenBank/DDBJ databases">
        <authorList>
            <person name="Magalhaes I.L.F."/>
            <person name="Oliveira U."/>
            <person name="Santos F.R."/>
            <person name="Vidigal T.H.D.A."/>
            <person name="Brescovit A.D."/>
            <person name="Santos A.J."/>
        </authorList>
    </citation>
    <scope>NUCLEOTIDE SEQUENCE</scope>
    <source>
        <tissue evidence="1">Shoot tissue taken approximately 20 cm above the soil surface</tissue>
    </source>
</reference>
<protein>
    <submittedName>
        <fullName evidence="1">Uncharacterized protein</fullName>
    </submittedName>
</protein>
<organism evidence="1">
    <name type="scientific">Arundo donax</name>
    <name type="common">Giant reed</name>
    <name type="synonym">Donax arundinaceus</name>
    <dbReference type="NCBI Taxonomy" id="35708"/>
    <lineage>
        <taxon>Eukaryota</taxon>
        <taxon>Viridiplantae</taxon>
        <taxon>Streptophyta</taxon>
        <taxon>Embryophyta</taxon>
        <taxon>Tracheophyta</taxon>
        <taxon>Spermatophyta</taxon>
        <taxon>Magnoliopsida</taxon>
        <taxon>Liliopsida</taxon>
        <taxon>Poales</taxon>
        <taxon>Poaceae</taxon>
        <taxon>PACMAD clade</taxon>
        <taxon>Arundinoideae</taxon>
        <taxon>Arundineae</taxon>
        <taxon>Arundo</taxon>
    </lineage>
</organism>
<dbReference type="AlphaFoldDB" id="A0A0A9F6X7"/>
<evidence type="ECO:0000313" key="1">
    <source>
        <dbReference type="EMBL" id="JAE08785.1"/>
    </source>
</evidence>
<dbReference type="EMBL" id="GBRH01189111">
    <property type="protein sequence ID" value="JAE08785.1"/>
    <property type="molecule type" value="Transcribed_RNA"/>
</dbReference>
<sequence>MLPNAITSRFVLIAMYTYLRSESVMGWVLQIVRIDRCFR</sequence>
<name>A0A0A9F6X7_ARUDO</name>
<accession>A0A0A9F6X7</accession>
<reference evidence="1" key="2">
    <citation type="journal article" date="2015" name="Data Brief">
        <title>Shoot transcriptome of the giant reed, Arundo donax.</title>
        <authorList>
            <person name="Barrero R.A."/>
            <person name="Guerrero F.D."/>
            <person name="Moolhuijzen P."/>
            <person name="Goolsby J.A."/>
            <person name="Tidwell J."/>
            <person name="Bellgard S.E."/>
            <person name="Bellgard M.I."/>
        </authorList>
    </citation>
    <scope>NUCLEOTIDE SEQUENCE</scope>
    <source>
        <tissue evidence="1">Shoot tissue taken approximately 20 cm above the soil surface</tissue>
    </source>
</reference>